<dbReference type="RefSeq" id="WP_025235801.1">
    <property type="nucleotide sequence ID" value="NZ_MUYV01000011.1"/>
</dbReference>
<dbReference type="EMBL" id="MUYV01000011">
    <property type="protein sequence ID" value="OOS23988.1"/>
    <property type="molecule type" value="Genomic_DNA"/>
</dbReference>
<keyword evidence="2" id="KW-0732">Signal</keyword>
<evidence type="ECO:0000256" key="1">
    <source>
        <dbReference type="SAM" id="MobiDB-lite"/>
    </source>
</evidence>
<evidence type="ECO:0000256" key="2">
    <source>
        <dbReference type="SAM" id="SignalP"/>
    </source>
</evidence>
<proteinExistence type="predicted"/>
<evidence type="ECO:0000313" key="3">
    <source>
        <dbReference type="EMBL" id="OOS23988.1"/>
    </source>
</evidence>
<organism evidence="3 4">
    <name type="scientific">Moraxella porci DSM 25326</name>
    <dbReference type="NCBI Taxonomy" id="573983"/>
    <lineage>
        <taxon>Bacteria</taxon>
        <taxon>Pseudomonadati</taxon>
        <taxon>Pseudomonadota</taxon>
        <taxon>Gammaproteobacteria</taxon>
        <taxon>Moraxellales</taxon>
        <taxon>Moraxellaceae</taxon>
        <taxon>Moraxella</taxon>
    </lineage>
</organism>
<evidence type="ECO:0008006" key="5">
    <source>
        <dbReference type="Google" id="ProtNLM"/>
    </source>
</evidence>
<dbReference type="Proteomes" id="UP000190683">
    <property type="component" value="Unassembled WGS sequence"/>
</dbReference>
<sequence length="78" mass="8327">MNTLSKLAKNKKALLVLAAAAFAVIAFAKPALLPFALLMLCPLMHLFMHGGHGSHGTHNAKTEAVKITHRPNLDTGDK</sequence>
<feature type="chain" id="PRO_5010520492" description="DUF2933 domain-containing protein" evidence="2">
    <location>
        <begin position="29"/>
        <end position="78"/>
    </location>
</feature>
<dbReference type="AlphaFoldDB" id="A0A1T0CNT0"/>
<feature type="signal peptide" evidence="2">
    <location>
        <begin position="1"/>
        <end position="28"/>
    </location>
</feature>
<evidence type="ECO:0000313" key="4">
    <source>
        <dbReference type="Proteomes" id="UP000190683"/>
    </source>
</evidence>
<name>A0A1T0CNT0_9GAMM</name>
<feature type="compositionally biased region" description="Basic and acidic residues" evidence="1">
    <location>
        <begin position="60"/>
        <end position="78"/>
    </location>
</feature>
<protein>
    <recommendedName>
        <fullName evidence="5">DUF2933 domain-containing protein</fullName>
    </recommendedName>
</protein>
<reference evidence="3 4" key="1">
    <citation type="submission" date="2017-02" db="EMBL/GenBank/DDBJ databases">
        <title>Draft genome sequence of Moraxella porci CCUG 54912T type strain.</title>
        <authorList>
            <person name="Salva-Serra F."/>
            <person name="Engstrom-Jakobsson H."/>
            <person name="Thorell K."/>
            <person name="Jaen-Luchoro D."/>
            <person name="Gonzales-Siles L."/>
            <person name="Karlsson R."/>
            <person name="Yazdan S."/>
            <person name="Boulund F."/>
            <person name="Johnning A."/>
            <person name="Engstrand L."/>
            <person name="Kristiansson E."/>
            <person name="Moore E."/>
        </authorList>
    </citation>
    <scope>NUCLEOTIDE SEQUENCE [LARGE SCALE GENOMIC DNA]</scope>
    <source>
        <strain evidence="3 4">CCUG 54912</strain>
    </source>
</reference>
<dbReference type="GeneID" id="31488036"/>
<dbReference type="STRING" id="573983.B0681_08505"/>
<gene>
    <name evidence="3" type="ORF">B0681_08505</name>
</gene>
<dbReference type="Pfam" id="PF11666">
    <property type="entry name" value="DUF2933"/>
    <property type="match status" value="1"/>
</dbReference>
<accession>A0A1T0CNT0</accession>
<feature type="region of interest" description="Disordered" evidence="1">
    <location>
        <begin position="53"/>
        <end position="78"/>
    </location>
</feature>
<keyword evidence="4" id="KW-1185">Reference proteome</keyword>
<comment type="caution">
    <text evidence="3">The sequence shown here is derived from an EMBL/GenBank/DDBJ whole genome shotgun (WGS) entry which is preliminary data.</text>
</comment>
<dbReference type="InterPro" id="IPR021682">
    <property type="entry name" value="DUF2933"/>
</dbReference>